<dbReference type="EMBL" id="JBBPBN010000005">
    <property type="protein sequence ID" value="KAK9037000.1"/>
    <property type="molecule type" value="Genomic_DNA"/>
</dbReference>
<evidence type="ECO:0000313" key="1">
    <source>
        <dbReference type="EMBL" id="KAK9037000.1"/>
    </source>
</evidence>
<organism evidence="1 2">
    <name type="scientific">Hibiscus sabdariffa</name>
    <name type="common">roselle</name>
    <dbReference type="NCBI Taxonomy" id="183260"/>
    <lineage>
        <taxon>Eukaryota</taxon>
        <taxon>Viridiplantae</taxon>
        <taxon>Streptophyta</taxon>
        <taxon>Embryophyta</taxon>
        <taxon>Tracheophyta</taxon>
        <taxon>Spermatophyta</taxon>
        <taxon>Magnoliopsida</taxon>
        <taxon>eudicotyledons</taxon>
        <taxon>Gunneridae</taxon>
        <taxon>Pentapetalae</taxon>
        <taxon>rosids</taxon>
        <taxon>malvids</taxon>
        <taxon>Malvales</taxon>
        <taxon>Malvaceae</taxon>
        <taxon>Malvoideae</taxon>
        <taxon>Hibiscus</taxon>
    </lineage>
</organism>
<accession>A0ABR2THM9</accession>
<name>A0ABR2THM9_9ROSI</name>
<evidence type="ECO:0000313" key="2">
    <source>
        <dbReference type="Proteomes" id="UP001396334"/>
    </source>
</evidence>
<reference evidence="1 2" key="1">
    <citation type="journal article" date="2024" name="G3 (Bethesda)">
        <title>Genome assembly of Hibiscus sabdariffa L. provides insights into metabolisms of medicinal natural products.</title>
        <authorList>
            <person name="Kim T."/>
        </authorList>
    </citation>
    <scope>NUCLEOTIDE SEQUENCE [LARGE SCALE GENOMIC DNA]</scope>
    <source>
        <strain evidence="1">TK-2024</strain>
        <tissue evidence="1">Old leaves</tissue>
    </source>
</reference>
<keyword evidence="2" id="KW-1185">Reference proteome</keyword>
<protein>
    <submittedName>
        <fullName evidence="1">Uncharacterized protein</fullName>
    </submittedName>
</protein>
<comment type="caution">
    <text evidence="1">The sequence shown here is derived from an EMBL/GenBank/DDBJ whole genome shotgun (WGS) entry which is preliminary data.</text>
</comment>
<proteinExistence type="predicted"/>
<dbReference type="Proteomes" id="UP001396334">
    <property type="component" value="Unassembled WGS sequence"/>
</dbReference>
<sequence length="107" mass="12078">MNSPSINPKEISSGPPESISCIPEESKVEISKPGPLVFISFFNNVQHLFCLTLPLEPIMNKMFDGFEISLKIVHVTRGTRVINMCGMFLNRKSNLFYFLCNLIANLK</sequence>
<gene>
    <name evidence="1" type="ORF">V6N11_021923</name>
</gene>